<dbReference type="Proteomes" id="UP001283361">
    <property type="component" value="Unassembled WGS sequence"/>
</dbReference>
<protein>
    <submittedName>
        <fullName evidence="1">Uncharacterized protein</fullName>
    </submittedName>
</protein>
<keyword evidence="2" id="KW-1185">Reference proteome</keyword>
<sequence length="122" mass="13598">MPNIIKDSLRMYYRLCSLFRPPLVPTLLYLDYVFSNWVLAVGTETKGESNDLFDARHQSWTEACPAVPDPPVPGAALPMIKHPGCDNGHSPLLNDSVTTSLRMNTSNDDLISRILCKNIPNL</sequence>
<name>A0AAE1B4J5_9GAST</name>
<proteinExistence type="predicted"/>
<comment type="caution">
    <text evidence="1">The sequence shown here is derived from an EMBL/GenBank/DDBJ whole genome shotgun (WGS) entry which is preliminary data.</text>
</comment>
<dbReference type="EMBL" id="JAWDGP010000593">
    <property type="protein sequence ID" value="KAK3799075.1"/>
    <property type="molecule type" value="Genomic_DNA"/>
</dbReference>
<accession>A0AAE1B4J5</accession>
<reference evidence="1" key="1">
    <citation type="journal article" date="2023" name="G3 (Bethesda)">
        <title>A reference genome for the long-term kleptoplast-retaining sea slug Elysia crispata morphotype clarki.</title>
        <authorList>
            <person name="Eastman K.E."/>
            <person name="Pendleton A.L."/>
            <person name="Shaikh M.A."/>
            <person name="Suttiyut T."/>
            <person name="Ogas R."/>
            <person name="Tomko P."/>
            <person name="Gavelis G."/>
            <person name="Widhalm J.R."/>
            <person name="Wisecaver J.H."/>
        </authorList>
    </citation>
    <scope>NUCLEOTIDE SEQUENCE</scope>
    <source>
        <strain evidence="1">ECLA1</strain>
    </source>
</reference>
<organism evidence="1 2">
    <name type="scientific">Elysia crispata</name>
    <name type="common">lettuce slug</name>
    <dbReference type="NCBI Taxonomy" id="231223"/>
    <lineage>
        <taxon>Eukaryota</taxon>
        <taxon>Metazoa</taxon>
        <taxon>Spiralia</taxon>
        <taxon>Lophotrochozoa</taxon>
        <taxon>Mollusca</taxon>
        <taxon>Gastropoda</taxon>
        <taxon>Heterobranchia</taxon>
        <taxon>Euthyneura</taxon>
        <taxon>Panpulmonata</taxon>
        <taxon>Sacoglossa</taxon>
        <taxon>Placobranchoidea</taxon>
        <taxon>Plakobranchidae</taxon>
        <taxon>Elysia</taxon>
    </lineage>
</organism>
<gene>
    <name evidence="1" type="ORF">RRG08_051356</name>
</gene>
<evidence type="ECO:0000313" key="1">
    <source>
        <dbReference type="EMBL" id="KAK3799075.1"/>
    </source>
</evidence>
<evidence type="ECO:0000313" key="2">
    <source>
        <dbReference type="Proteomes" id="UP001283361"/>
    </source>
</evidence>
<dbReference type="AlphaFoldDB" id="A0AAE1B4J5"/>